<accession>A0A931GAD4</accession>
<dbReference type="InterPro" id="IPR005119">
    <property type="entry name" value="LysR_subst-bd"/>
</dbReference>
<dbReference type="GO" id="GO:0043565">
    <property type="term" value="F:sequence-specific DNA binding"/>
    <property type="evidence" value="ECO:0007669"/>
    <property type="project" value="TreeGrafter"/>
</dbReference>
<evidence type="ECO:0000256" key="4">
    <source>
        <dbReference type="ARBA" id="ARBA00023163"/>
    </source>
</evidence>
<keyword evidence="2" id="KW-0805">Transcription regulation</keyword>
<dbReference type="SUPFAM" id="SSF53850">
    <property type="entry name" value="Periplasmic binding protein-like II"/>
    <property type="match status" value="1"/>
</dbReference>
<dbReference type="RefSeq" id="WP_196474927.1">
    <property type="nucleotide sequence ID" value="NZ_JACFYX020000011.1"/>
</dbReference>
<dbReference type="PANTHER" id="PTHR30537">
    <property type="entry name" value="HTH-TYPE TRANSCRIPTIONAL REGULATOR"/>
    <property type="match status" value="1"/>
</dbReference>
<keyword evidence="7" id="KW-1185">Reference proteome</keyword>
<dbReference type="Proteomes" id="UP000596932">
    <property type="component" value="Unassembled WGS sequence"/>
</dbReference>
<feature type="domain" description="HTH lysR-type" evidence="5">
    <location>
        <begin position="1"/>
        <end position="59"/>
    </location>
</feature>
<evidence type="ECO:0000259" key="5">
    <source>
        <dbReference type="PROSITE" id="PS50931"/>
    </source>
</evidence>
<dbReference type="GO" id="GO:0003700">
    <property type="term" value="F:DNA-binding transcription factor activity"/>
    <property type="evidence" value="ECO:0007669"/>
    <property type="project" value="InterPro"/>
</dbReference>
<protein>
    <submittedName>
        <fullName evidence="6">LysR family transcriptional regulator</fullName>
    </submittedName>
</protein>
<dbReference type="InterPro" id="IPR058163">
    <property type="entry name" value="LysR-type_TF_proteobact-type"/>
</dbReference>
<dbReference type="Gene3D" id="1.10.10.10">
    <property type="entry name" value="Winged helix-like DNA-binding domain superfamily/Winged helix DNA-binding domain"/>
    <property type="match status" value="1"/>
</dbReference>
<dbReference type="EMBL" id="JACFYX010000007">
    <property type="protein sequence ID" value="MBG0835435.1"/>
    <property type="molecule type" value="Genomic_DNA"/>
</dbReference>
<dbReference type="FunFam" id="1.10.10.10:FF:000001">
    <property type="entry name" value="LysR family transcriptional regulator"/>
    <property type="match status" value="1"/>
</dbReference>
<dbReference type="InterPro" id="IPR036390">
    <property type="entry name" value="WH_DNA-bd_sf"/>
</dbReference>
<dbReference type="InterPro" id="IPR036388">
    <property type="entry name" value="WH-like_DNA-bd_sf"/>
</dbReference>
<comment type="caution">
    <text evidence="6">The sequence shown here is derived from an EMBL/GenBank/DDBJ whole genome shotgun (WGS) entry which is preliminary data.</text>
</comment>
<evidence type="ECO:0000256" key="1">
    <source>
        <dbReference type="ARBA" id="ARBA00009437"/>
    </source>
</evidence>
<dbReference type="PANTHER" id="PTHR30537:SF17">
    <property type="entry name" value="LYSR-FAMILY REGULATORY PROTEIN"/>
    <property type="match status" value="1"/>
</dbReference>
<reference evidence="6" key="1">
    <citation type="submission" date="2020-07" db="EMBL/GenBank/DDBJ databases">
        <title>Pseudomonas chaetoceroseae sp. nov., a new member of the Pseudomonas oleovorans group isolated from a culture of Chaetoceros calcitrans.</title>
        <authorList>
            <person name="Girard L."/>
            <person name="Lood C."/>
            <person name="De Mot R."/>
            <person name="Baudart J."/>
        </authorList>
    </citation>
    <scope>NUCLEOTIDE SEQUENCE</scope>
    <source>
        <strain evidence="6">536</strain>
    </source>
</reference>
<dbReference type="Gene3D" id="3.40.190.290">
    <property type="match status" value="1"/>
</dbReference>
<evidence type="ECO:0000313" key="7">
    <source>
        <dbReference type="Proteomes" id="UP000596932"/>
    </source>
</evidence>
<dbReference type="Pfam" id="PF00126">
    <property type="entry name" value="HTH_1"/>
    <property type="match status" value="1"/>
</dbReference>
<evidence type="ECO:0000256" key="2">
    <source>
        <dbReference type="ARBA" id="ARBA00023015"/>
    </source>
</evidence>
<keyword evidence="4" id="KW-0804">Transcription</keyword>
<comment type="similarity">
    <text evidence="1">Belongs to the LysR transcriptional regulatory family.</text>
</comment>
<proteinExistence type="inferred from homology"/>
<evidence type="ECO:0000256" key="3">
    <source>
        <dbReference type="ARBA" id="ARBA00023125"/>
    </source>
</evidence>
<gene>
    <name evidence="6" type="ORF">H3221_09965</name>
</gene>
<keyword evidence="3" id="KW-0238">DNA-binding</keyword>
<dbReference type="CDD" id="cd08472">
    <property type="entry name" value="PBP2_CrgA_like_3"/>
    <property type="match status" value="1"/>
</dbReference>
<dbReference type="InterPro" id="IPR000847">
    <property type="entry name" value="LysR_HTH_N"/>
</dbReference>
<organism evidence="6 7">
    <name type="scientific">Pseudomonas chaetocerotis</name>
    <dbReference type="NCBI Taxonomy" id="2758695"/>
    <lineage>
        <taxon>Bacteria</taxon>
        <taxon>Pseudomonadati</taxon>
        <taxon>Pseudomonadota</taxon>
        <taxon>Gammaproteobacteria</taxon>
        <taxon>Pseudomonadales</taxon>
        <taxon>Pseudomonadaceae</taxon>
        <taxon>Pseudomonas</taxon>
    </lineage>
</organism>
<dbReference type="GO" id="GO:0006351">
    <property type="term" value="P:DNA-templated transcription"/>
    <property type="evidence" value="ECO:0007669"/>
    <property type="project" value="TreeGrafter"/>
</dbReference>
<dbReference type="PROSITE" id="PS50931">
    <property type="entry name" value="HTH_LYSR"/>
    <property type="match status" value="1"/>
</dbReference>
<evidence type="ECO:0000313" key="6">
    <source>
        <dbReference type="EMBL" id="MBG0835435.1"/>
    </source>
</evidence>
<name>A0A931GAD4_9PSED</name>
<sequence>MDRFDAMQAFARVVETGSFTKAAATLHMSKTSVTQLVQQLEARLRVRLLNRTTRKVNVTADGAAYYERVVRLLADIDDAETSLSSASMAPRGRLRVDVPSPFARMLLIPALPAFYARYPEIQLTMGVSDRLIDIIGENVDCVVRGGEITDQSLVARHVGDLQLGIYATPGYLQRAGTPMHPRELEAAGHHTVGFLWSRTGKALPYAMQRGEERIEAHGRPLLTVDDGNAYLAAGLAGLGMLWLPHYMARPHLASGELVRLFDDWQMKPMPMYLAFPPNRHVSAKLRVFIDWVVALMAEHAPVLGRQ</sequence>
<dbReference type="SUPFAM" id="SSF46785">
    <property type="entry name" value="Winged helix' DNA-binding domain"/>
    <property type="match status" value="1"/>
</dbReference>
<dbReference type="AlphaFoldDB" id="A0A931GAD4"/>
<dbReference type="Pfam" id="PF03466">
    <property type="entry name" value="LysR_substrate"/>
    <property type="match status" value="1"/>
</dbReference>